<keyword evidence="3" id="KW-1185">Reference proteome</keyword>
<dbReference type="InterPro" id="IPR018958">
    <property type="entry name" value="Knr4/Smi1-like_dom"/>
</dbReference>
<dbReference type="InterPro" id="IPR037883">
    <property type="entry name" value="Knr4/Smi1-like_sf"/>
</dbReference>
<proteinExistence type="predicted"/>
<dbReference type="AlphaFoldDB" id="A0AAN2BL79"/>
<sequence length="177" mass="19945">MHFQQLTELMSELGVAQSQDLVGVPLSEIKNMETFFGLRFPASYVHFLHRCGRSAGHLAGWAAIYFDDLKEIAEEFEFHKTMASSELLLPSGGLLIAHYNQSFDYMICDGASEPTIYRITFDDLGAHCERFANSHTDYLEAMIRKAATEKGKVEPFFIDECGNMIRDDLTSYAPAVD</sequence>
<protein>
    <recommendedName>
        <fullName evidence="1">Knr4/Smi1-like domain-containing protein</fullName>
    </recommendedName>
</protein>
<evidence type="ECO:0000259" key="1">
    <source>
        <dbReference type="Pfam" id="PF09346"/>
    </source>
</evidence>
<dbReference type="KEGG" id="marq:MARGE09_P3010"/>
<dbReference type="Proteomes" id="UP001320119">
    <property type="component" value="Chromosome"/>
</dbReference>
<gene>
    <name evidence="2" type="ORF">MARGE09_P3010</name>
</gene>
<evidence type="ECO:0000313" key="2">
    <source>
        <dbReference type="EMBL" id="BCD98809.1"/>
    </source>
</evidence>
<evidence type="ECO:0000313" key="3">
    <source>
        <dbReference type="Proteomes" id="UP001320119"/>
    </source>
</evidence>
<dbReference type="RefSeq" id="WP_236983410.1">
    <property type="nucleotide sequence ID" value="NZ_AP023086.1"/>
</dbReference>
<accession>A0AAN2BL79</accession>
<feature type="domain" description="Knr4/Smi1-like" evidence="1">
    <location>
        <begin position="26"/>
        <end position="140"/>
    </location>
</feature>
<organism evidence="2 3">
    <name type="scientific">Marinagarivorans cellulosilyticus</name>
    <dbReference type="NCBI Taxonomy" id="2721545"/>
    <lineage>
        <taxon>Bacteria</taxon>
        <taxon>Pseudomonadati</taxon>
        <taxon>Pseudomonadota</taxon>
        <taxon>Gammaproteobacteria</taxon>
        <taxon>Cellvibrionales</taxon>
        <taxon>Cellvibrionaceae</taxon>
        <taxon>Marinagarivorans</taxon>
    </lineage>
</organism>
<dbReference type="Pfam" id="PF09346">
    <property type="entry name" value="SMI1_KNR4"/>
    <property type="match status" value="1"/>
</dbReference>
<dbReference type="SUPFAM" id="SSF160631">
    <property type="entry name" value="SMI1/KNR4-like"/>
    <property type="match status" value="1"/>
</dbReference>
<name>A0AAN2BL79_9GAMM</name>
<dbReference type="Gene3D" id="3.40.1580.10">
    <property type="entry name" value="SMI1/KNR4-like"/>
    <property type="match status" value="1"/>
</dbReference>
<reference evidence="2 3" key="1">
    <citation type="journal article" date="2022" name="IScience">
        <title>An ultrasensitive nanofiber-based assay for enzymatic hydrolysis and deep-sea microbial degradation of cellulose.</title>
        <authorList>
            <person name="Tsudome M."/>
            <person name="Tachioka M."/>
            <person name="Miyazaki M."/>
            <person name="Uchimura K."/>
            <person name="Tsuda M."/>
            <person name="Takaki Y."/>
            <person name="Deguchi S."/>
        </authorList>
    </citation>
    <scope>NUCLEOTIDE SEQUENCE [LARGE SCALE GENOMIC DNA]</scope>
    <source>
        <strain evidence="2 3">GE09</strain>
    </source>
</reference>
<dbReference type="EMBL" id="AP023086">
    <property type="protein sequence ID" value="BCD98809.1"/>
    <property type="molecule type" value="Genomic_DNA"/>
</dbReference>